<dbReference type="Proteomes" id="UP001310890">
    <property type="component" value="Unassembled WGS sequence"/>
</dbReference>
<dbReference type="AlphaFoldDB" id="A0AAN7THG2"/>
<dbReference type="EMBL" id="JAVRRL010000007">
    <property type="protein sequence ID" value="KAK5116663.1"/>
    <property type="molecule type" value="Genomic_DNA"/>
</dbReference>
<gene>
    <name evidence="2" type="ORF">LTR62_007337</name>
</gene>
<comment type="caution">
    <text evidence="2">The sequence shown here is derived from an EMBL/GenBank/DDBJ whole genome shotgun (WGS) entry which is preliminary data.</text>
</comment>
<proteinExistence type="predicted"/>
<sequence length="143" mass="15696">MFKHSYIIGLENSYQIEVSQYDRFADGKYQLTQASAKIIEGRRCDFGSGRIPFGAGAATVSSLDERSYSPRELFPTTSSSSSIAKSGSRRSLDQAFGSDLAVQATRPAKAARVILAPPRMGQFKASKHASMKRDWRRLVTVVG</sequence>
<feature type="region of interest" description="Disordered" evidence="1">
    <location>
        <begin position="70"/>
        <end position="89"/>
    </location>
</feature>
<organism evidence="2 3">
    <name type="scientific">Meristemomyces frigidus</name>
    <dbReference type="NCBI Taxonomy" id="1508187"/>
    <lineage>
        <taxon>Eukaryota</taxon>
        <taxon>Fungi</taxon>
        <taxon>Dikarya</taxon>
        <taxon>Ascomycota</taxon>
        <taxon>Pezizomycotina</taxon>
        <taxon>Dothideomycetes</taxon>
        <taxon>Dothideomycetidae</taxon>
        <taxon>Mycosphaerellales</taxon>
        <taxon>Teratosphaeriaceae</taxon>
        <taxon>Meristemomyces</taxon>
    </lineage>
</organism>
<name>A0AAN7THG2_9PEZI</name>
<accession>A0AAN7THG2</accession>
<evidence type="ECO:0000313" key="2">
    <source>
        <dbReference type="EMBL" id="KAK5116663.1"/>
    </source>
</evidence>
<reference evidence="2" key="1">
    <citation type="submission" date="2023-08" db="EMBL/GenBank/DDBJ databases">
        <title>Black Yeasts Isolated from many extreme environments.</title>
        <authorList>
            <person name="Coleine C."/>
            <person name="Stajich J.E."/>
            <person name="Selbmann L."/>
        </authorList>
    </citation>
    <scope>NUCLEOTIDE SEQUENCE</scope>
    <source>
        <strain evidence="2">CCFEE 5401</strain>
    </source>
</reference>
<evidence type="ECO:0000313" key="3">
    <source>
        <dbReference type="Proteomes" id="UP001310890"/>
    </source>
</evidence>
<evidence type="ECO:0000256" key="1">
    <source>
        <dbReference type="SAM" id="MobiDB-lite"/>
    </source>
</evidence>
<protein>
    <submittedName>
        <fullName evidence="2">Uncharacterized protein</fullName>
    </submittedName>
</protein>